<protein>
    <recommendedName>
        <fullName evidence="3">Beta-ketoacyl synthase N-terminal domain-containing protein</fullName>
    </recommendedName>
</protein>
<comment type="caution">
    <text evidence="1">The sequence shown here is derived from an EMBL/GenBank/DDBJ whole genome shotgun (WGS) entry which is preliminary data.</text>
</comment>
<reference evidence="1 2" key="1">
    <citation type="submission" date="2016-02" db="EMBL/GenBank/DDBJ databases">
        <authorList>
            <person name="Wen L."/>
            <person name="He K."/>
            <person name="Yang H."/>
        </authorList>
    </citation>
    <scope>NUCLEOTIDE SEQUENCE [LARGE SCALE GENOMIC DNA]</scope>
    <source>
        <strain evidence="1">ShG14-8</strain>
    </source>
</reference>
<dbReference type="EMBL" id="LSLI01000094">
    <property type="protein sequence ID" value="KXS31161.1"/>
    <property type="molecule type" value="Genomic_DNA"/>
</dbReference>
<dbReference type="AlphaFoldDB" id="A0A139BQB4"/>
<reference evidence="1 2" key="2">
    <citation type="submission" date="2016-03" db="EMBL/GenBank/DDBJ databases">
        <title>New uncultured bacterium of the family Gallionellaceae from acid mine drainage: description and reconstruction of genome based on metagenomic analysis of microbial community.</title>
        <authorList>
            <person name="Kadnikov V."/>
            <person name="Ivasenko D."/>
            <person name="Beletsky A."/>
            <person name="Mardanov A."/>
            <person name="Danilova E."/>
            <person name="Pimenov N."/>
            <person name="Karnachuk O."/>
            <person name="Ravin N."/>
        </authorList>
    </citation>
    <scope>NUCLEOTIDE SEQUENCE [LARGE SCALE GENOMIC DNA]</scope>
    <source>
        <strain evidence="1">ShG14-8</strain>
    </source>
</reference>
<gene>
    <name evidence="1" type="ORF">AWT59_2704</name>
</gene>
<organism evidence="1 2">
    <name type="scientific">Candidatus Gallionella acididurans</name>
    <dbReference type="NCBI Taxonomy" id="1796491"/>
    <lineage>
        <taxon>Bacteria</taxon>
        <taxon>Pseudomonadati</taxon>
        <taxon>Pseudomonadota</taxon>
        <taxon>Betaproteobacteria</taxon>
        <taxon>Nitrosomonadales</taxon>
        <taxon>Gallionellaceae</taxon>
        <taxon>Gallionella</taxon>
    </lineage>
</organism>
<name>A0A139BQB4_9PROT</name>
<sequence>MTWKITGRTSGGICSGSEPPDNWREQLAVRLGYRPRRIGVLAELALFGALDCLDAAGETTLPADTMLQVCSLRGSFSAILQVLEQNREGLPMPFSFLQSQTSQLLPALAAALKWQGDAGIVLARNPVELAVLACQQAGSGGMLLGWVEEPRPASSCWLRLVPCVSPTASFVAASSLMELASPDTHYWRLSREGVEVAPGPG</sequence>
<proteinExistence type="predicted"/>
<evidence type="ECO:0000313" key="2">
    <source>
        <dbReference type="Proteomes" id="UP000070578"/>
    </source>
</evidence>
<dbReference type="Proteomes" id="UP000070578">
    <property type="component" value="Unassembled WGS sequence"/>
</dbReference>
<evidence type="ECO:0000313" key="1">
    <source>
        <dbReference type="EMBL" id="KXS31161.1"/>
    </source>
</evidence>
<evidence type="ECO:0008006" key="3">
    <source>
        <dbReference type="Google" id="ProtNLM"/>
    </source>
</evidence>
<accession>A0A139BQB4</accession>